<evidence type="ECO:0000313" key="3">
    <source>
        <dbReference type="Proteomes" id="UP000236592"/>
    </source>
</evidence>
<dbReference type="AlphaFoldDB" id="A0A2I7SDZ9"/>
<reference evidence="3" key="1">
    <citation type="submission" date="2018-01" db="EMBL/GenBank/DDBJ databases">
        <title>Complete genome of Tamlana sp. UJ94.</title>
        <authorList>
            <person name="Jung J."/>
            <person name="Chung D."/>
            <person name="Bae S.S."/>
            <person name="Baek K."/>
        </authorList>
    </citation>
    <scope>NUCLEOTIDE SEQUENCE [LARGE SCALE GENOMIC DNA]</scope>
    <source>
        <strain evidence="3">UJ94</strain>
    </source>
</reference>
<keyword evidence="2" id="KW-0808">Transferase</keyword>
<sequence>MTFGIITHAIHNEQKGEIFAYEPFVREMNLWAKYVEHIIILAPSSSKRPSKIEIAYKHPHIKVIEIPNFDITSFKNALKAIFVIPKIVFSIFKVMNRVDHIHLRCPGNIGLLACFVQMFFPAKPKTAKYAGNWDPKAKQPITYKLQRWLLSNTFLTKNMQVLVYGDWPNQSENIKPFFTASFSESEVKNVKPKEFSGPLNMVFLGSLVEGKQPLEAVKIAEALSQKGLEIHLDLYGDGPQRALLQQYIIEHKLESIVSLKGNQPKEVIKQALNEAHFSILPSKSEGWPKAIAEAMFFGVIPIATPVSCVPHMLDAGKRGFLLTNDFTADFNKLYALLHDKTTLNKMSKAAATWSQQYTLERFEAEITKLLQ</sequence>
<gene>
    <name evidence="2" type="ORF">C1A40_00855</name>
</gene>
<evidence type="ECO:0000259" key="1">
    <source>
        <dbReference type="Pfam" id="PF00534"/>
    </source>
</evidence>
<dbReference type="EMBL" id="CP025938">
    <property type="protein sequence ID" value="AUS04116.1"/>
    <property type="molecule type" value="Genomic_DNA"/>
</dbReference>
<dbReference type="InterPro" id="IPR050194">
    <property type="entry name" value="Glycosyltransferase_grp1"/>
</dbReference>
<organism evidence="2 3">
    <name type="scientific">Pseudotamlana carrageenivorans</name>
    <dbReference type="NCBI Taxonomy" id="2069432"/>
    <lineage>
        <taxon>Bacteria</taxon>
        <taxon>Pseudomonadati</taxon>
        <taxon>Bacteroidota</taxon>
        <taxon>Flavobacteriia</taxon>
        <taxon>Flavobacteriales</taxon>
        <taxon>Flavobacteriaceae</taxon>
        <taxon>Pseudotamlana</taxon>
    </lineage>
</organism>
<dbReference type="CDD" id="cd03801">
    <property type="entry name" value="GT4_PimA-like"/>
    <property type="match status" value="1"/>
</dbReference>
<dbReference type="GO" id="GO:0016757">
    <property type="term" value="F:glycosyltransferase activity"/>
    <property type="evidence" value="ECO:0007669"/>
    <property type="project" value="InterPro"/>
</dbReference>
<dbReference type="SUPFAM" id="SSF53756">
    <property type="entry name" value="UDP-Glycosyltransferase/glycogen phosphorylase"/>
    <property type="match status" value="1"/>
</dbReference>
<name>A0A2I7SDZ9_9FLAO</name>
<evidence type="ECO:0000313" key="2">
    <source>
        <dbReference type="EMBL" id="AUS04116.1"/>
    </source>
</evidence>
<dbReference type="PANTHER" id="PTHR45947">
    <property type="entry name" value="SULFOQUINOVOSYL TRANSFERASE SQD2"/>
    <property type="match status" value="1"/>
</dbReference>
<dbReference type="Pfam" id="PF00534">
    <property type="entry name" value="Glycos_transf_1"/>
    <property type="match status" value="1"/>
</dbReference>
<dbReference type="PANTHER" id="PTHR45947:SF3">
    <property type="entry name" value="SULFOQUINOVOSYL TRANSFERASE SQD2"/>
    <property type="match status" value="1"/>
</dbReference>
<protein>
    <submittedName>
        <fullName evidence="2">Glycosyl transferase</fullName>
    </submittedName>
</protein>
<dbReference type="KEGG" id="taj:C1A40_00855"/>
<keyword evidence="3" id="KW-1185">Reference proteome</keyword>
<proteinExistence type="predicted"/>
<feature type="domain" description="Glycosyl transferase family 1" evidence="1">
    <location>
        <begin position="191"/>
        <end position="352"/>
    </location>
</feature>
<dbReference type="OrthoDB" id="1395864at2"/>
<dbReference type="InterPro" id="IPR001296">
    <property type="entry name" value="Glyco_trans_1"/>
</dbReference>
<dbReference type="RefSeq" id="WP_102994238.1">
    <property type="nucleotide sequence ID" value="NZ_CP025938.1"/>
</dbReference>
<dbReference type="Proteomes" id="UP000236592">
    <property type="component" value="Chromosome"/>
</dbReference>
<accession>A0A2I7SDZ9</accession>
<dbReference type="Gene3D" id="3.40.50.2000">
    <property type="entry name" value="Glycogen Phosphorylase B"/>
    <property type="match status" value="2"/>
</dbReference>